<reference evidence="3 4" key="1">
    <citation type="submission" date="2017-06" db="EMBL/GenBank/DDBJ databases">
        <title>Draft genome sequence of anaerobic fermentative bacterium Anaeromicrobium sediminis DY2726D isolated from West Pacific Ocean sediments.</title>
        <authorList>
            <person name="Zeng X."/>
        </authorList>
    </citation>
    <scope>NUCLEOTIDE SEQUENCE [LARGE SCALE GENOMIC DNA]</scope>
    <source>
        <strain evidence="3 4">DY2726D</strain>
    </source>
</reference>
<sequence length="195" mass="22785">MDIKTFVNRGSICTVDMSHRNCLQEITKVIIVSNNMGNKHGPIVSGIPIVSKDEAKNYSIYDEKVHVEMDMYDGSRKKFVALCRLITTIDKRKLGKQIGHCNRKVIYEIDEALRRNLHGESYKDSRNADERMINFAVESIKDIDIKIKSKMLKQVDIDNLIEQKREHIDTIKTFCKDDRHFKEVIRENNIIECHY</sequence>
<keyword evidence="4" id="KW-1185">Reference proteome</keyword>
<dbReference type="Proteomes" id="UP000216024">
    <property type="component" value="Unassembled WGS sequence"/>
</dbReference>
<dbReference type="InterPro" id="IPR011067">
    <property type="entry name" value="Plasmid_toxin/cell-grow_inhib"/>
</dbReference>
<dbReference type="InterPro" id="IPR003477">
    <property type="entry name" value="PemK-like"/>
</dbReference>
<dbReference type="Pfam" id="PF02452">
    <property type="entry name" value="PemK_toxin"/>
    <property type="match status" value="1"/>
</dbReference>
<evidence type="ECO:0000313" key="4">
    <source>
        <dbReference type="Proteomes" id="UP000216024"/>
    </source>
</evidence>
<keyword evidence="2" id="KW-1277">Toxin-antitoxin system</keyword>
<protein>
    <recommendedName>
        <fullName evidence="5">Growth inhibitor PemK</fullName>
    </recommendedName>
</protein>
<gene>
    <name evidence="3" type="ORF">CCE28_02560</name>
</gene>
<comment type="caution">
    <text evidence="3">The sequence shown here is derived from an EMBL/GenBank/DDBJ whole genome shotgun (WGS) entry which is preliminary data.</text>
</comment>
<dbReference type="GO" id="GO:0004521">
    <property type="term" value="F:RNA endonuclease activity"/>
    <property type="evidence" value="ECO:0007669"/>
    <property type="project" value="TreeGrafter"/>
</dbReference>
<evidence type="ECO:0000256" key="1">
    <source>
        <dbReference type="ARBA" id="ARBA00007521"/>
    </source>
</evidence>
<evidence type="ECO:0000256" key="2">
    <source>
        <dbReference type="ARBA" id="ARBA00022649"/>
    </source>
</evidence>
<dbReference type="RefSeq" id="WP_095130648.1">
    <property type="nucleotide sequence ID" value="NZ_NIBG01000001.1"/>
</dbReference>
<dbReference type="Gene3D" id="2.30.30.110">
    <property type="match status" value="1"/>
</dbReference>
<dbReference type="GO" id="GO:0006402">
    <property type="term" value="P:mRNA catabolic process"/>
    <property type="evidence" value="ECO:0007669"/>
    <property type="project" value="TreeGrafter"/>
</dbReference>
<dbReference type="GO" id="GO:0016075">
    <property type="term" value="P:rRNA catabolic process"/>
    <property type="evidence" value="ECO:0007669"/>
    <property type="project" value="TreeGrafter"/>
</dbReference>
<dbReference type="PANTHER" id="PTHR33988">
    <property type="entry name" value="ENDORIBONUCLEASE MAZF-RELATED"/>
    <property type="match status" value="1"/>
</dbReference>
<dbReference type="AlphaFoldDB" id="A0A267MPH7"/>
<name>A0A267MPH7_9FIRM</name>
<dbReference type="GO" id="GO:0003677">
    <property type="term" value="F:DNA binding"/>
    <property type="evidence" value="ECO:0007669"/>
    <property type="project" value="InterPro"/>
</dbReference>
<comment type="similarity">
    <text evidence="1">Belongs to the PemK/MazF family.</text>
</comment>
<accession>A0A267MPH7</accession>
<dbReference type="EMBL" id="NIBG01000001">
    <property type="protein sequence ID" value="PAB61332.1"/>
    <property type="molecule type" value="Genomic_DNA"/>
</dbReference>
<proteinExistence type="inferred from homology"/>
<dbReference type="SUPFAM" id="SSF50118">
    <property type="entry name" value="Cell growth inhibitor/plasmid maintenance toxic component"/>
    <property type="match status" value="1"/>
</dbReference>
<evidence type="ECO:0000313" key="3">
    <source>
        <dbReference type="EMBL" id="PAB61332.1"/>
    </source>
</evidence>
<organism evidence="3 4">
    <name type="scientific">Anaeromicrobium sediminis</name>
    <dbReference type="NCBI Taxonomy" id="1478221"/>
    <lineage>
        <taxon>Bacteria</taxon>
        <taxon>Bacillati</taxon>
        <taxon>Bacillota</taxon>
        <taxon>Clostridia</taxon>
        <taxon>Peptostreptococcales</taxon>
        <taxon>Thermotaleaceae</taxon>
        <taxon>Anaeromicrobium</taxon>
    </lineage>
</organism>
<evidence type="ECO:0008006" key="5">
    <source>
        <dbReference type="Google" id="ProtNLM"/>
    </source>
</evidence>
<dbReference type="PANTHER" id="PTHR33988:SF2">
    <property type="entry name" value="ENDORIBONUCLEASE MAZF"/>
    <property type="match status" value="1"/>
</dbReference>